<protein>
    <submittedName>
        <fullName evidence="1">Uncharacterized protein</fullName>
    </submittedName>
</protein>
<comment type="caution">
    <text evidence="1">The sequence shown here is derived from an EMBL/GenBank/DDBJ whole genome shotgun (WGS) entry which is preliminary data.</text>
</comment>
<sequence length="220" mass="25183">MNGDPLIVRVRRILKDVESVVSLGEFWSDEEIILVLNASQSILLNFAIRNNRLSLIETLLTSTILGSPLVLPDDYLHYSSAQVGIADDDLQMAGVYIGGDAYSYLYVKLDGCFILNDELYFARNRNINSLGILYYYKQPSYIGATSLGNDVSPQFLRYDFHDYIYNDIIVMGAVYLLGMKETQTQRDFKKYKRQLELLRTEPPFILRYITDSNKTLTKTA</sequence>
<name>A0A0F9W0I4_9ZZZZ</name>
<dbReference type="EMBL" id="LAZR01000251">
    <property type="protein sequence ID" value="KKN79176.1"/>
    <property type="molecule type" value="Genomic_DNA"/>
</dbReference>
<gene>
    <name evidence="1" type="ORF">LCGC14_0341930</name>
</gene>
<organism evidence="1">
    <name type="scientific">marine sediment metagenome</name>
    <dbReference type="NCBI Taxonomy" id="412755"/>
    <lineage>
        <taxon>unclassified sequences</taxon>
        <taxon>metagenomes</taxon>
        <taxon>ecological metagenomes</taxon>
    </lineage>
</organism>
<proteinExistence type="predicted"/>
<evidence type="ECO:0000313" key="1">
    <source>
        <dbReference type="EMBL" id="KKN79176.1"/>
    </source>
</evidence>
<accession>A0A0F9W0I4</accession>
<dbReference type="AlphaFoldDB" id="A0A0F9W0I4"/>
<reference evidence="1" key="1">
    <citation type="journal article" date="2015" name="Nature">
        <title>Complex archaea that bridge the gap between prokaryotes and eukaryotes.</title>
        <authorList>
            <person name="Spang A."/>
            <person name="Saw J.H."/>
            <person name="Jorgensen S.L."/>
            <person name="Zaremba-Niedzwiedzka K."/>
            <person name="Martijn J."/>
            <person name="Lind A.E."/>
            <person name="van Eijk R."/>
            <person name="Schleper C."/>
            <person name="Guy L."/>
            <person name="Ettema T.J."/>
        </authorList>
    </citation>
    <scope>NUCLEOTIDE SEQUENCE</scope>
</reference>